<feature type="region of interest" description="Disordered" evidence="6">
    <location>
        <begin position="1988"/>
        <end position="2038"/>
    </location>
</feature>
<dbReference type="GO" id="GO:0042791">
    <property type="term" value="P:5S class rRNA transcription by RNA polymerase III"/>
    <property type="evidence" value="ECO:0007669"/>
    <property type="project" value="TreeGrafter"/>
</dbReference>
<evidence type="ECO:0000313" key="10">
    <source>
        <dbReference type="EMBL" id="KAJ8046559.1"/>
    </source>
</evidence>
<feature type="region of interest" description="Disordered" evidence="6">
    <location>
        <begin position="1817"/>
        <end position="1976"/>
    </location>
</feature>
<feature type="compositionally biased region" description="Basic and acidic residues" evidence="6">
    <location>
        <begin position="1863"/>
        <end position="1881"/>
    </location>
</feature>
<feature type="region of interest" description="Disordered" evidence="6">
    <location>
        <begin position="618"/>
        <end position="644"/>
    </location>
</feature>
<evidence type="ECO:0000259" key="8">
    <source>
        <dbReference type="Pfam" id="PF23704"/>
    </source>
</evidence>
<keyword evidence="4" id="KW-0804">Transcription</keyword>
<protein>
    <submittedName>
        <fullName evidence="10">General transcription factor 3C polypeptide 1</fullName>
    </submittedName>
</protein>
<organism evidence="10 11">
    <name type="scientific">Holothuria leucospilota</name>
    <name type="common">Black long sea cucumber</name>
    <name type="synonym">Mertensiothuria leucospilota</name>
    <dbReference type="NCBI Taxonomy" id="206669"/>
    <lineage>
        <taxon>Eukaryota</taxon>
        <taxon>Metazoa</taxon>
        <taxon>Echinodermata</taxon>
        <taxon>Eleutherozoa</taxon>
        <taxon>Echinozoa</taxon>
        <taxon>Holothuroidea</taxon>
        <taxon>Aspidochirotacea</taxon>
        <taxon>Aspidochirotida</taxon>
        <taxon>Holothuriidae</taxon>
        <taxon>Holothuria</taxon>
    </lineage>
</organism>
<keyword evidence="2" id="KW-0597">Phosphoprotein</keyword>
<feature type="region of interest" description="Disordered" evidence="6">
    <location>
        <begin position="1471"/>
        <end position="1516"/>
    </location>
</feature>
<feature type="compositionally biased region" description="Basic and acidic residues" evidence="6">
    <location>
        <begin position="1590"/>
        <end position="1605"/>
    </location>
</feature>
<evidence type="ECO:0000256" key="5">
    <source>
        <dbReference type="ARBA" id="ARBA00023242"/>
    </source>
</evidence>
<dbReference type="PANTHER" id="PTHR15180:SF1">
    <property type="entry name" value="GENERAL TRANSCRIPTION FACTOR 3C POLYPEPTIDE 1"/>
    <property type="match status" value="1"/>
</dbReference>
<feature type="domain" description="General transcription factor 3C polypeptide 1 winged-helix" evidence="8">
    <location>
        <begin position="1"/>
        <end position="61"/>
    </location>
</feature>
<keyword evidence="11" id="KW-1185">Reference proteome</keyword>
<feature type="region of interest" description="Disordered" evidence="6">
    <location>
        <begin position="1098"/>
        <end position="1128"/>
    </location>
</feature>
<feature type="compositionally biased region" description="Basic residues" evidence="6">
    <location>
        <begin position="1102"/>
        <end position="1114"/>
    </location>
</feature>
<dbReference type="Pfam" id="PF24101">
    <property type="entry name" value="WHD_GTF3C1"/>
    <property type="match status" value="1"/>
</dbReference>
<dbReference type="GO" id="GO:0000127">
    <property type="term" value="C:transcription factor TFIIIC complex"/>
    <property type="evidence" value="ECO:0007669"/>
    <property type="project" value="InterPro"/>
</dbReference>
<feature type="compositionally biased region" description="Polar residues" evidence="6">
    <location>
        <begin position="634"/>
        <end position="644"/>
    </location>
</feature>
<feature type="domain" description="GTF3C1 extended winged-helix" evidence="9">
    <location>
        <begin position="489"/>
        <end position="587"/>
    </location>
</feature>
<dbReference type="PANTHER" id="PTHR15180">
    <property type="entry name" value="GENERAL TRANSCRIPTION FACTOR 3C POLYPEPTIDE 1"/>
    <property type="match status" value="1"/>
</dbReference>
<feature type="compositionally biased region" description="Basic and acidic residues" evidence="6">
    <location>
        <begin position="464"/>
        <end position="473"/>
    </location>
</feature>
<feature type="compositionally biased region" description="Basic and acidic residues" evidence="6">
    <location>
        <begin position="1927"/>
        <end position="1936"/>
    </location>
</feature>
<reference evidence="10" key="1">
    <citation type="submission" date="2021-10" db="EMBL/GenBank/DDBJ databases">
        <title>Tropical sea cucumber genome reveals ecological adaptation and Cuvierian tubules defense mechanism.</title>
        <authorList>
            <person name="Chen T."/>
        </authorList>
    </citation>
    <scope>NUCLEOTIDE SEQUENCE</scope>
    <source>
        <strain evidence="10">Nanhai2018</strain>
        <tissue evidence="10">Muscle</tissue>
    </source>
</reference>
<dbReference type="EMBL" id="JAIZAY010000002">
    <property type="protein sequence ID" value="KAJ8046559.1"/>
    <property type="molecule type" value="Genomic_DNA"/>
</dbReference>
<evidence type="ECO:0000259" key="7">
    <source>
        <dbReference type="Pfam" id="PF04182"/>
    </source>
</evidence>
<dbReference type="Pfam" id="PF04182">
    <property type="entry name" value="B-block_TFIIIC"/>
    <property type="match status" value="1"/>
</dbReference>
<evidence type="ECO:0000256" key="1">
    <source>
        <dbReference type="ARBA" id="ARBA00004123"/>
    </source>
</evidence>
<keyword evidence="3" id="KW-0238">DNA-binding</keyword>
<dbReference type="InterPro" id="IPR056428">
    <property type="entry name" value="WH_GTF3C1"/>
</dbReference>
<dbReference type="InterPro" id="IPR044210">
    <property type="entry name" value="Tfc3-like"/>
</dbReference>
<gene>
    <name evidence="10" type="ORF">HOLleu_05263</name>
</gene>
<evidence type="ECO:0000259" key="9">
    <source>
        <dbReference type="Pfam" id="PF24101"/>
    </source>
</evidence>
<feature type="compositionally biased region" description="Basic and acidic residues" evidence="6">
    <location>
        <begin position="1841"/>
        <end position="1852"/>
    </location>
</feature>
<feature type="region of interest" description="Disordered" evidence="6">
    <location>
        <begin position="2237"/>
        <end position="2257"/>
    </location>
</feature>
<dbReference type="Pfam" id="PF23704">
    <property type="entry name" value="WHD_GTF3C1_N"/>
    <property type="match status" value="1"/>
</dbReference>
<dbReference type="OrthoDB" id="68020at2759"/>
<feature type="compositionally biased region" description="Polar residues" evidence="6">
    <location>
        <begin position="454"/>
        <end position="463"/>
    </location>
</feature>
<feature type="compositionally biased region" description="Basic and acidic residues" evidence="6">
    <location>
        <begin position="2115"/>
        <end position="2133"/>
    </location>
</feature>
<dbReference type="GO" id="GO:0003677">
    <property type="term" value="F:DNA binding"/>
    <property type="evidence" value="ECO:0007669"/>
    <property type="project" value="UniProtKB-KW"/>
</dbReference>
<evidence type="ECO:0000256" key="3">
    <source>
        <dbReference type="ARBA" id="ARBA00023125"/>
    </source>
</evidence>
<sequence length="2411" mass="271865">MDEIFDVCLEEVALEGLDGITLNAFWMRLENREPKFSLKLDVFAKTAIWKRLSTSVDVEFFKLPAPRDLPTLPTEIRKQDTVTGIILVTKPAEEKNIYPAHSISSEKYGVFGSCSTYWARKNITGDIRDKHNTTKVTLEEVVKRYGDTLVMVASQKVRMKTLLGSETCPSRELTDAPYMMLEWIGRSRHYGVFQSDTPKELQMEHKTAYYYRNWLSRCGYVTYQQVLKQEDKKNFVRVNLVFLKRKTVQQPHSRYDLMSEDISKYLEKTPHRIASMEDIKTYIQKKHKHVDYDMFRRNISLMKTLGHLEKHMLPHQLVTGYSRVLVQNRDKEIMVGCLRLVKVFHIENEEEEPEQEEYDIRDSMLYKGRSGIDQVHDCLSRSYLEDGKALMQGEIIQSLKLSKLYVRTLIRRLESQKAITSTLIDSGRQKTHVFLPVDHPRDLSKKAILNIKSDSPCTSANSQSKEENVKETEGDNTPVTKVPINFSRARMEKRKGIMLEMIETKKAVLGLGQILKEIRESEGAEGLKAKVDGKTLKRLLKKMSLANEIKEFCVDIGSEHGQNCKTTVYAAKELSFEDPRVQSLITQEEFHRTGRTAKEPRPWQKIKLVAKEEAAATAGGDLKQEASAGEDTAGASNSVADGSQWTDEKDAIPMSLSFEGGQSQHLPRMPKMRLVHEFLWYIVYGNPAQHRESHRKRKKDSSKVMVSNPKVPRKSTEDEEEETKAGDGWILDVEETERVTDKNQEENQELRSDEDQENDEGKDDVATPSQTSPGQQVKILKHSGEKKMPTVYRDVEDWRRFVAPLPRREMAEGWFVLGDVFQRMPLSVFIQLTCQENLLENVSEYLDNPVKMHYPINKLPKKMREKIHVNRSFIHKIEVCLMGLARFGLLWLGPQGTKVKEERSFFLCTKAKLKDTTSSDIDYMRVSDKDYPEIWYHFNSFSNVTKYWYDFMVYSLNTPLGVCKGRHGVPFGLRKKPEETLRGLVQIWESTSSKPDMEGNILGDGRGACGMDSSNFTHLKRNWIGVKIVPQYRSQITAKKINKKEDPSSKVGKSENVKRLKGLEPSANKTDGSFTRVSIGAGKTLQVPVVVKQVSSKEYKKSKGGKGLKRKKNKENKPTKALKTSKKELKKKYTGDDELDQLARMRSKRQRCMWTPKEDNFVLMCYITSAILDKKVKRSFVPWKEIRNILHERIEASRDKTTTSISKRATYIFNYPQTMINYSICLTEIYEDEKLMADFMSRQEDYTKPEVCAREYRELLNIIIEKYRKKTSEDETALTSLSFKDLLEKYDIVLSNVVRDPRRYKLVIREDIKTQEDIQKAVIQSLILGALHAQRQPGYKPSQMFNVFCQYDPSVLQDSFRYLRDISVISRIRHAQDLTINQLNRVIPHVPMSYQLSSVYNKFIFSRLSEEAISDVSQFWTSIETSEKDSVNIPLDPSGGCCAEVLLFTALGLGTMEVTLPDQLIIVDLEASNKEGVPPSEKEDRNPDEESDNEDNEDEDDRGQDDEEEEEMEKEDAEILKLFSETQEGWSSSAQGLLQSDSKHSKGSRTHVPTLSIIPENSEELMTNEPSQMDTSTGSLAVPSNSNQNEKIEKGGIRKNDRAEMDAASTENSTRVTSLSIRHNLLILRDLIKPKLSTRRLCHLPEEVVMNSCNLTVKVNASEVEDYVGSWQEDSEQCTLVEFLSSTNATFVPFLRSFPLSKCFLNVEKWLPVETIDMKTRTWATFRQSLQPSELQVEMEDLEKVYSFIGRGKFKGATIAELQEAFPNWLEFIKNVKILIREKMILEVGLTQLRLVTIEHVSDWVVKCLKVDGNLPDSFRDTDNSDVGTPMDDAGGSHGIGHQEIEKQKGTEADVGTPMDAAGDSHTKGQQEELEQERTEADGGTPMDAVGDSHAIDQQGVGKQERTEADGGTPMDTAGGSYGVGHQEIEKQKGTEADVGTPMDAVGDSHTKGQQEELEQERTEADGGTPMDTAGARHGVGLQEIEKQKGTEADVGTPMDAVGDSHAIDQQGVGKQERTEADGGTPMDTAGASHGVGHQEIEKQKGTEADVCTPMDAVGDSHAIDQQGVGKQERAEADGSTPMDTAGASHGVGHQEVEKQKGTVANVGTPMDAVGDSHTKGQQEELEQERTEADGGTPMDTAGASHGVGHQEIEKQKGTEADVGTPMDAVGDSHAIDQQGVGKQERTEADDGTPLDTTEGSHAIDQQKKVEQERTEAGECTSEKAQSSCEVISVEADEEDQSGLATHEVSSELVTPRNETEGAISQQSSGIFPSGSACKISLFEELKTKEERERMYFGLVGRVFYKIDGTLNRRQLQEIMTRVAVFVVENPGCKEEGITNTLEPILSHVDCLVILQKLTEFGCISRHKTQQKRYNGPFAREGHGKWTTFYMPSVDCICRLSLLIKACQEVQ</sequence>
<dbReference type="InterPro" id="IPR007309">
    <property type="entry name" value="TFIIIC_Bblock-bd"/>
</dbReference>
<feature type="region of interest" description="Disordered" evidence="6">
    <location>
        <begin position="2066"/>
        <end position="2206"/>
    </location>
</feature>
<feature type="compositionally biased region" description="Basic and acidic residues" evidence="6">
    <location>
        <begin position="2149"/>
        <end position="2160"/>
    </location>
</feature>
<feature type="region of interest" description="Disordered" evidence="6">
    <location>
        <begin position="454"/>
        <end position="479"/>
    </location>
</feature>
<comment type="caution">
    <text evidence="10">The sequence shown here is derived from an EMBL/GenBank/DDBJ whole genome shotgun (WGS) entry which is preliminary data.</text>
</comment>
<feature type="region of interest" description="Disordered" evidence="6">
    <location>
        <begin position="689"/>
        <end position="783"/>
    </location>
</feature>
<dbReference type="GO" id="GO:0006384">
    <property type="term" value="P:transcription initiation at RNA polymerase III promoter"/>
    <property type="evidence" value="ECO:0007669"/>
    <property type="project" value="InterPro"/>
</dbReference>
<feature type="compositionally biased region" description="Polar residues" evidence="6">
    <location>
        <begin position="1564"/>
        <end position="1589"/>
    </location>
</feature>
<feature type="compositionally biased region" description="Acidic residues" evidence="6">
    <location>
        <begin position="1486"/>
        <end position="1516"/>
    </location>
</feature>
<proteinExistence type="predicted"/>
<accession>A0A9Q1HHA7</accession>
<feature type="region of interest" description="Disordered" evidence="6">
    <location>
        <begin position="1531"/>
        <end position="1611"/>
    </location>
</feature>
<dbReference type="InterPro" id="IPR056467">
    <property type="entry name" value="eWH_GTF3C1"/>
</dbReference>
<name>A0A9Q1HHA7_HOLLE</name>
<feature type="compositionally biased region" description="Polar residues" evidence="6">
    <location>
        <begin position="1531"/>
        <end position="1540"/>
    </location>
</feature>
<feature type="compositionally biased region" description="Basic and acidic residues" evidence="6">
    <location>
        <begin position="736"/>
        <end position="753"/>
    </location>
</feature>
<keyword evidence="5" id="KW-0539">Nucleus</keyword>
<dbReference type="GO" id="GO:0005634">
    <property type="term" value="C:nucleus"/>
    <property type="evidence" value="ECO:0007669"/>
    <property type="project" value="UniProtKB-SubCell"/>
</dbReference>
<evidence type="ECO:0000313" key="11">
    <source>
        <dbReference type="Proteomes" id="UP001152320"/>
    </source>
</evidence>
<feature type="compositionally biased region" description="Basic and acidic residues" evidence="6">
    <location>
        <begin position="1947"/>
        <end position="1965"/>
    </location>
</feature>
<evidence type="ECO:0000256" key="2">
    <source>
        <dbReference type="ARBA" id="ARBA00022553"/>
    </source>
</evidence>
<evidence type="ECO:0000256" key="4">
    <source>
        <dbReference type="ARBA" id="ARBA00023163"/>
    </source>
</evidence>
<feature type="domain" description="B-block binding subunit of TFIIIC" evidence="7">
    <location>
        <begin position="175"/>
        <end position="245"/>
    </location>
</feature>
<comment type="subcellular location">
    <subcellularLocation>
        <location evidence="1">Nucleus</location>
    </subcellularLocation>
</comment>
<dbReference type="Proteomes" id="UP001152320">
    <property type="component" value="Chromosome 2"/>
</dbReference>
<evidence type="ECO:0000256" key="6">
    <source>
        <dbReference type="SAM" id="MobiDB-lite"/>
    </source>
</evidence>